<gene>
    <name evidence="1" type="ORF">OCS_00388</name>
</gene>
<evidence type="ECO:0000313" key="1">
    <source>
        <dbReference type="EMBL" id="EQL03895.1"/>
    </source>
</evidence>
<accession>T5AEK5</accession>
<dbReference type="EMBL" id="KE652188">
    <property type="protein sequence ID" value="EQL03895.1"/>
    <property type="molecule type" value="Genomic_DNA"/>
</dbReference>
<dbReference type="Proteomes" id="UP000019374">
    <property type="component" value="Unassembled WGS sequence"/>
</dbReference>
<reference evidence="1 2" key="1">
    <citation type="journal article" date="2013" name="Chin. Sci. Bull.">
        <title>Genome survey uncovers the secrets of sex and lifestyle in caterpillar fungus.</title>
        <authorList>
            <person name="Hu X."/>
            <person name="Zhang Y."/>
            <person name="Xiao G."/>
            <person name="Zheng P."/>
            <person name="Xia Y."/>
            <person name="Zhang X."/>
            <person name="St Leger R.J."/>
            <person name="Liu X."/>
            <person name="Wang C."/>
        </authorList>
    </citation>
    <scope>NUCLEOTIDE SEQUENCE [LARGE SCALE GENOMIC DNA]</scope>
    <source>
        <strain evidence="2">Co18 / CGMCC 3.14243</strain>
        <tissue evidence="1">Fruit-body</tissue>
    </source>
</reference>
<dbReference type="AlphaFoldDB" id="T5AEK5"/>
<dbReference type="HOGENOM" id="CLU_2441443_0_0_1"/>
<evidence type="ECO:0000313" key="2">
    <source>
        <dbReference type="Proteomes" id="UP000019374"/>
    </source>
</evidence>
<organism evidence="1 2">
    <name type="scientific">Ophiocordyceps sinensis (strain Co18 / CGMCC 3.14243)</name>
    <name type="common">Yarsagumba caterpillar fungus</name>
    <name type="synonym">Hirsutella sinensis</name>
    <dbReference type="NCBI Taxonomy" id="911162"/>
    <lineage>
        <taxon>Eukaryota</taxon>
        <taxon>Fungi</taxon>
        <taxon>Dikarya</taxon>
        <taxon>Ascomycota</taxon>
        <taxon>Pezizomycotina</taxon>
        <taxon>Sordariomycetes</taxon>
        <taxon>Hypocreomycetidae</taxon>
        <taxon>Hypocreales</taxon>
        <taxon>Ophiocordycipitaceae</taxon>
        <taxon>Ophiocordyceps</taxon>
    </lineage>
</organism>
<sequence>MAGQEALAAGRELEPVLVQVVEPLSQHFGILTPRLTSETLLDSMAEVGEPSWIERGRLWTLGFRRFAVRDAGAQGSRRRRLRTSRSAIEQ</sequence>
<name>T5AEK5_OPHSC</name>
<proteinExistence type="predicted"/>
<protein>
    <submittedName>
        <fullName evidence="1">Uncharacterized protein</fullName>
    </submittedName>
</protein>